<organism evidence="1 2">
    <name type="scientific">Taklimakanibacter albus</name>
    <dbReference type="NCBI Taxonomy" id="2800327"/>
    <lineage>
        <taxon>Bacteria</taxon>
        <taxon>Pseudomonadati</taxon>
        <taxon>Pseudomonadota</taxon>
        <taxon>Alphaproteobacteria</taxon>
        <taxon>Hyphomicrobiales</taxon>
        <taxon>Aestuariivirgaceae</taxon>
        <taxon>Taklimakanibacter</taxon>
    </lineage>
</organism>
<evidence type="ECO:0000313" key="2">
    <source>
        <dbReference type="Proteomes" id="UP000616151"/>
    </source>
</evidence>
<reference evidence="1" key="1">
    <citation type="submission" date="2021-01" db="EMBL/GenBank/DDBJ databases">
        <authorList>
            <person name="Sun Q."/>
        </authorList>
    </citation>
    <scope>NUCLEOTIDE SEQUENCE</scope>
    <source>
        <strain evidence="1">YIM B02566</strain>
    </source>
</reference>
<gene>
    <name evidence="1" type="ORF">JHL16_06705</name>
</gene>
<evidence type="ECO:0000313" key="1">
    <source>
        <dbReference type="EMBL" id="MBK1866038.1"/>
    </source>
</evidence>
<comment type="caution">
    <text evidence="1">The sequence shown here is derived from an EMBL/GenBank/DDBJ whole genome shotgun (WGS) entry which is preliminary data.</text>
</comment>
<dbReference type="EMBL" id="JAENHL010000006">
    <property type="protein sequence ID" value="MBK1866038.1"/>
    <property type="molecule type" value="Genomic_DNA"/>
</dbReference>
<name>A0ACC5R066_9HYPH</name>
<accession>A0ACC5R066</accession>
<sequence>MRDTNFKTPPKGSRVNVVANKITYDAQTKIATAIGKVVLVYGKYELVATRVSYDQRNDKMTAIGEVRLREPGGNILEAERASLMNKFKDGFAEHLRLLLTNDAVITADYAVRQDGYLTVYDNVVYNACGNCLTSSGKPLWQLRSRQVTHNEKEGVLYHKDATFEFGGADIITLPSFSHADPTVKRRTGFLSPKFSYASVYGVGVEVPYFWNLSPSYDLTFSPVITSEQGLLGKAEWRHRLASGEYNVDVAGIYQLTMGSDAAGDSRFRGSARSQGRFEINDNWSWGWDGTLVTDKDFMDKYKIDSRDEAIDKVYITGLNDRNYFSAQALHFQSLDPDDDDSTFPTALPYIQHSYTLDQPVLGGEFGYDWNLYSIRRNDAVFANDPDLPLTNVNLGTDQTRGIANLRWQRQIINSMGQVITPFANLRGDLYVTENLPDDNNLTEENDTTTRFQPTVGLDMRWPFLSNTEGGQHILTPVTQFIASTDEKDEDKIGNEDSINLNFDTTNLFLHDRFSGLDRYEGGTRINAGLLYTFLSENGGFIRASLGESFHVAGENSFTDGSGLEDTSSDLVAAVAIQPWDSLRFSYQVRMEEDLSDINAQEAGLSLNFDRFSASLFYANVDADPNSGRPESEEQVWGSAGWNFSGGWSVYAGARYDMDSSKLIRDTVGIGFNCDCFNFRLFYEEDRADEDEKIDRSVQFSIDLKSLGNNIGSLPNQ</sequence>
<keyword evidence="2" id="KW-1185">Reference proteome</keyword>
<protein>
    <submittedName>
        <fullName evidence="1">LPS-assembly protein LptD</fullName>
    </submittedName>
</protein>
<dbReference type="Proteomes" id="UP000616151">
    <property type="component" value="Unassembled WGS sequence"/>
</dbReference>
<proteinExistence type="predicted"/>